<gene>
    <name evidence="1" type="ORF">RRG08_040773</name>
</gene>
<dbReference type="Proteomes" id="UP001283361">
    <property type="component" value="Unassembled WGS sequence"/>
</dbReference>
<name>A0AAE1BF47_9GAST</name>
<keyword evidence="2" id="KW-1185">Reference proteome</keyword>
<protein>
    <submittedName>
        <fullName evidence="1">Uncharacterized protein</fullName>
    </submittedName>
</protein>
<dbReference type="EMBL" id="JAWDGP010000029">
    <property type="protein sequence ID" value="KAK3804266.1"/>
    <property type="molecule type" value="Genomic_DNA"/>
</dbReference>
<organism evidence="1 2">
    <name type="scientific">Elysia crispata</name>
    <name type="common">lettuce slug</name>
    <dbReference type="NCBI Taxonomy" id="231223"/>
    <lineage>
        <taxon>Eukaryota</taxon>
        <taxon>Metazoa</taxon>
        <taxon>Spiralia</taxon>
        <taxon>Lophotrochozoa</taxon>
        <taxon>Mollusca</taxon>
        <taxon>Gastropoda</taxon>
        <taxon>Heterobranchia</taxon>
        <taxon>Euthyneura</taxon>
        <taxon>Panpulmonata</taxon>
        <taxon>Sacoglossa</taxon>
        <taxon>Placobranchoidea</taxon>
        <taxon>Plakobranchidae</taxon>
        <taxon>Elysia</taxon>
    </lineage>
</organism>
<comment type="caution">
    <text evidence="1">The sequence shown here is derived from an EMBL/GenBank/DDBJ whole genome shotgun (WGS) entry which is preliminary data.</text>
</comment>
<accession>A0AAE1BF47</accession>
<proteinExistence type="predicted"/>
<evidence type="ECO:0000313" key="2">
    <source>
        <dbReference type="Proteomes" id="UP001283361"/>
    </source>
</evidence>
<reference evidence="1" key="1">
    <citation type="journal article" date="2023" name="G3 (Bethesda)">
        <title>A reference genome for the long-term kleptoplast-retaining sea slug Elysia crispata morphotype clarki.</title>
        <authorList>
            <person name="Eastman K.E."/>
            <person name="Pendleton A.L."/>
            <person name="Shaikh M.A."/>
            <person name="Suttiyut T."/>
            <person name="Ogas R."/>
            <person name="Tomko P."/>
            <person name="Gavelis G."/>
            <person name="Widhalm J.R."/>
            <person name="Wisecaver J.H."/>
        </authorList>
    </citation>
    <scope>NUCLEOTIDE SEQUENCE</scope>
    <source>
        <strain evidence="1">ECLA1</strain>
    </source>
</reference>
<evidence type="ECO:0000313" key="1">
    <source>
        <dbReference type="EMBL" id="KAK3804266.1"/>
    </source>
</evidence>
<dbReference type="AlphaFoldDB" id="A0AAE1BF47"/>
<sequence>MEFKWQVHHLTERFIGEHQGELSTPIKQHPATKECLHLPSSKEGRLHTRELLISRETSSSGCRLSSQQFMSLCARSATQQ</sequence>